<keyword evidence="4" id="KW-1185">Reference proteome</keyword>
<feature type="non-terminal residue" evidence="3">
    <location>
        <position position="477"/>
    </location>
</feature>
<evidence type="ECO:0000313" key="4">
    <source>
        <dbReference type="Proteomes" id="UP000823405"/>
    </source>
</evidence>
<proteinExistence type="predicted"/>
<evidence type="ECO:0000259" key="2">
    <source>
        <dbReference type="Pfam" id="PF05729"/>
    </source>
</evidence>
<dbReference type="InterPro" id="IPR027417">
    <property type="entry name" value="P-loop_NTPase"/>
</dbReference>
<dbReference type="InterPro" id="IPR025662">
    <property type="entry name" value="Sigma_54_int_dom_ATP-bd_1"/>
</dbReference>
<gene>
    <name evidence="3" type="ORF">BGZ97_012804</name>
</gene>
<dbReference type="OrthoDB" id="2443807at2759"/>
<dbReference type="EMBL" id="JAAAIN010000884">
    <property type="protein sequence ID" value="KAG0310100.1"/>
    <property type="molecule type" value="Genomic_DNA"/>
</dbReference>
<dbReference type="InterPro" id="IPR007111">
    <property type="entry name" value="NACHT_NTPase"/>
</dbReference>
<protein>
    <recommendedName>
        <fullName evidence="2">NACHT domain-containing protein</fullName>
    </recommendedName>
</protein>
<feature type="compositionally biased region" description="Polar residues" evidence="1">
    <location>
        <begin position="460"/>
        <end position="469"/>
    </location>
</feature>
<feature type="domain" description="NACHT" evidence="2">
    <location>
        <begin position="112"/>
        <end position="271"/>
    </location>
</feature>
<comment type="caution">
    <text evidence="3">The sequence shown here is derived from an EMBL/GenBank/DDBJ whole genome shotgun (WGS) entry which is preliminary data.</text>
</comment>
<name>A0A9P6R0A6_9FUNG</name>
<dbReference type="Proteomes" id="UP000823405">
    <property type="component" value="Unassembled WGS sequence"/>
</dbReference>
<dbReference type="Gene3D" id="3.40.50.300">
    <property type="entry name" value="P-loop containing nucleotide triphosphate hydrolases"/>
    <property type="match status" value="1"/>
</dbReference>
<organism evidence="3 4">
    <name type="scientific">Linnemannia gamsii</name>
    <dbReference type="NCBI Taxonomy" id="64522"/>
    <lineage>
        <taxon>Eukaryota</taxon>
        <taxon>Fungi</taxon>
        <taxon>Fungi incertae sedis</taxon>
        <taxon>Mucoromycota</taxon>
        <taxon>Mortierellomycotina</taxon>
        <taxon>Mortierellomycetes</taxon>
        <taxon>Mortierellales</taxon>
        <taxon>Mortierellaceae</taxon>
        <taxon>Linnemannia</taxon>
    </lineage>
</organism>
<accession>A0A9P6R0A6</accession>
<sequence>MTSIPSKRPASGAIGSDDDDFDQPTRKREDNRNKTALDDQLILLPILASCGSTDDATYVVENSLKALRVRRLEEYDQLVYIPPMAKANLQAKDNNLFPLMAKVQEFLNSDRHVMLILGDSGAGKSTFNRHLEHHLWTNYDKDDAIPLFINLPAIDRPDQDMITKQLQVHGFSDDQILEMKIHCQFILICDGYDESQLTANLHQTNRLNQRGQWRAKMIISCRTQFLGPVYVERFVPQPTDRYAKVRSDFFQEAIIVPFSKEQVEDYVARYVPLEPRPWVTDDYMQMLTTIPNLMDLVKNPFLLTLTLEALPGVTKGQQKLSNISISRVQLYDHFVNEWLGVNMRRLRDSTLTDGDREMLEHMIEKGFIFLGVDYSKRLALAIFEKHDGNPVVHYLHYDHKHTWRAEFFGPELEVRLLRESSPLTRTGSLFRFIHRSMLEYFFSRTVFDPTTYRDGEEFDPQSNFGSSDVQPLDPNGP</sequence>
<dbReference type="AlphaFoldDB" id="A0A9P6R0A6"/>
<feature type="compositionally biased region" description="Basic and acidic residues" evidence="1">
    <location>
        <begin position="23"/>
        <end position="33"/>
    </location>
</feature>
<feature type="region of interest" description="Disordered" evidence="1">
    <location>
        <begin position="457"/>
        <end position="477"/>
    </location>
</feature>
<feature type="region of interest" description="Disordered" evidence="1">
    <location>
        <begin position="1"/>
        <end position="33"/>
    </location>
</feature>
<reference evidence="3" key="1">
    <citation type="journal article" date="2020" name="Fungal Divers.">
        <title>Resolving the Mortierellaceae phylogeny through synthesis of multi-gene phylogenetics and phylogenomics.</title>
        <authorList>
            <person name="Vandepol N."/>
            <person name="Liber J."/>
            <person name="Desiro A."/>
            <person name="Na H."/>
            <person name="Kennedy M."/>
            <person name="Barry K."/>
            <person name="Grigoriev I.V."/>
            <person name="Miller A.N."/>
            <person name="O'Donnell K."/>
            <person name="Stajich J.E."/>
            <person name="Bonito G."/>
        </authorList>
    </citation>
    <scope>NUCLEOTIDE SEQUENCE</scope>
    <source>
        <strain evidence="3">NVP60</strain>
    </source>
</reference>
<evidence type="ECO:0000256" key="1">
    <source>
        <dbReference type="SAM" id="MobiDB-lite"/>
    </source>
</evidence>
<dbReference type="PROSITE" id="PS00675">
    <property type="entry name" value="SIGMA54_INTERACT_1"/>
    <property type="match status" value="1"/>
</dbReference>
<evidence type="ECO:0000313" key="3">
    <source>
        <dbReference type="EMBL" id="KAG0310100.1"/>
    </source>
</evidence>
<dbReference type="Pfam" id="PF05729">
    <property type="entry name" value="NACHT"/>
    <property type="match status" value="1"/>
</dbReference>